<dbReference type="OrthoDB" id="9799703at2"/>
<evidence type="ECO:0000313" key="2">
    <source>
        <dbReference type="EMBL" id="SEF36751.1"/>
    </source>
</evidence>
<dbReference type="GO" id="GO:0004519">
    <property type="term" value="F:endonuclease activity"/>
    <property type="evidence" value="ECO:0007669"/>
    <property type="project" value="UniProtKB-KW"/>
</dbReference>
<dbReference type="SUPFAM" id="SSF52980">
    <property type="entry name" value="Restriction endonuclease-like"/>
    <property type="match status" value="1"/>
</dbReference>
<reference evidence="3" key="1">
    <citation type="submission" date="2016-10" db="EMBL/GenBank/DDBJ databases">
        <authorList>
            <person name="Varghese N."/>
            <person name="Submissions S."/>
        </authorList>
    </citation>
    <scope>NUCLEOTIDE SEQUENCE [LARGE SCALE GENOMIC DNA]</scope>
    <source>
        <strain evidence="3">DSM 44654</strain>
    </source>
</reference>
<evidence type="ECO:0000313" key="3">
    <source>
        <dbReference type="Proteomes" id="UP000198878"/>
    </source>
</evidence>
<evidence type="ECO:0000259" key="1">
    <source>
        <dbReference type="Pfam" id="PF05685"/>
    </source>
</evidence>
<gene>
    <name evidence="2" type="ORF">SAMN05421837_111172</name>
</gene>
<dbReference type="PANTHER" id="PTHR35400">
    <property type="entry name" value="SLR1083 PROTEIN"/>
    <property type="match status" value="1"/>
</dbReference>
<dbReference type="STRING" id="218821.SAMN05421837_111172"/>
<dbReference type="Proteomes" id="UP000198878">
    <property type="component" value="Unassembled WGS sequence"/>
</dbReference>
<dbReference type="InterPro" id="IPR011335">
    <property type="entry name" value="Restrct_endonuc-II-like"/>
</dbReference>
<dbReference type="Pfam" id="PF05685">
    <property type="entry name" value="Uma2"/>
    <property type="match status" value="1"/>
</dbReference>
<sequence length="183" mass="20047">MTAVPVRLLTIEEYSSLGETEVGFTELVEGRVVTSPSPGAVHNRASFQLASRLDPQLPPELRIIPGIDIDLRLAPADRPGFSRRPDLTVFDRAVLARGDDEMLRADEVAVVVEVVSPESTRTDYRVKRDEYADAGIPHYWIVDLTEPVSLIACQGYRSAAAVTGTFATDVPFPVKIDLDALLD</sequence>
<dbReference type="Gene3D" id="3.90.1570.10">
    <property type="entry name" value="tt1808, chain A"/>
    <property type="match status" value="1"/>
</dbReference>
<keyword evidence="2" id="KW-0540">Nuclease</keyword>
<dbReference type="EMBL" id="FNUJ01000011">
    <property type="protein sequence ID" value="SEF36751.1"/>
    <property type="molecule type" value="Genomic_DNA"/>
</dbReference>
<dbReference type="InterPro" id="IPR012296">
    <property type="entry name" value="Nuclease_put_TT1808"/>
</dbReference>
<keyword evidence="2" id="KW-0378">Hydrolase</keyword>
<name>A0A1H5RH04_9PSEU</name>
<accession>A0A1H5RH04</accession>
<keyword evidence="2" id="KW-0255">Endonuclease</keyword>
<dbReference type="CDD" id="cd06260">
    <property type="entry name" value="DUF820-like"/>
    <property type="match status" value="1"/>
</dbReference>
<dbReference type="AlphaFoldDB" id="A0A1H5RH04"/>
<dbReference type="RefSeq" id="WP_086677146.1">
    <property type="nucleotide sequence ID" value="NZ_FNUJ01000011.1"/>
</dbReference>
<protein>
    <submittedName>
        <fullName evidence="2">Endonuclease, Uma2 family (Restriction endonuclease fold)</fullName>
    </submittedName>
</protein>
<dbReference type="PANTHER" id="PTHR35400:SF3">
    <property type="entry name" value="SLL1072 PROTEIN"/>
    <property type="match status" value="1"/>
</dbReference>
<keyword evidence="3" id="KW-1185">Reference proteome</keyword>
<dbReference type="InterPro" id="IPR008538">
    <property type="entry name" value="Uma2"/>
</dbReference>
<organism evidence="2 3">
    <name type="scientific">Amycolatopsis pretoriensis</name>
    <dbReference type="NCBI Taxonomy" id="218821"/>
    <lineage>
        <taxon>Bacteria</taxon>
        <taxon>Bacillati</taxon>
        <taxon>Actinomycetota</taxon>
        <taxon>Actinomycetes</taxon>
        <taxon>Pseudonocardiales</taxon>
        <taxon>Pseudonocardiaceae</taxon>
        <taxon>Amycolatopsis</taxon>
    </lineage>
</organism>
<feature type="domain" description="Putative restriction endonuclease" evidence="1">
    <location>
        <begin position="12"/>
        <end position="151"/>
    </location>
</feature>
<proteinExistence type="predicted"/>